<evidence type="ECO:0000256" key="1">
    <source>
        <dbReference type="SAM" id="Phobius"/>
    </source>
</evidence>
<sequence length="251" mass="28611">MEPNNFEKDFREKLNQREIEPSNKAWDRLDAMLSVAEEKKPTVPLRSVQVSKRKWLYIAASFIGFLLVGTFFFNQNKKAVKMPETIVVEKEKEAETEKESVTEPVLNTVDSVKTEIAIAKKTSEETVNKNKKNNSEGSEQISNKIIQNESNQIAESSIIKNNQEKQSTNNPPLIDEMSKQDNVDRLLKTAETKILAENAVKSKSKIKINSNDLLDQVDGELELSFREKMIAKINKSYHTVKVAVENRNVKN</sequence>
<feature type="transmembrane region" description="Helical" evidence="1">
    <location>
        <begin position="55"/>
        <end position="73"/>
    </location>
</feature>
<proteinExistence type="predicted"/>
<evidence type="ECO:0000313" key="2">
    <source>
        <dbReference type="EMBL" id="UPZ17517.1"/>
    </source>
</evidence>
<organism evidence="2 3">
    <name type="scientific">Flavobacterium humidisoli</name>
    <dbReference type="NCBI Taxonomy" id="2937442"/>
    <lineage>
        <taxon>Bacteria</taxon>
        <taxon>Pseudomonadati</taxon>
        <taxon>Bacteroidota</taxon>
        <taxon>Flavobacteriia</taxon>
        <taxon>Flavobacteriales</taxon>
        <taxon>Flavobacteriaceae</taxon>
        <taxon>Flavobacterium</taxon>
    </lineage>
</organism>
<dbReference type="Proteomes" id="UP000829998">
    <property type="component" value="Chromosome"/>
</dbReference>
<gene>
    <name evidence="2" type="ORF">M0M44_09225</name>
</gene>
<keyword evidence="3" id="KW-1185">Reference proteome</keyword>
<protein>
    <recommendedName>
        <fullName evidence="4">Anti-sigma factor</fullName>
    </recommendedName>
</protein>
<keyword evidence="1" id="KW-0472">Membrane</keyword>
<evidence type="ECO:0000313" key="3">
    <source>
        <dbReference type="Proteomes" id="UP000829998"/>
    </source>
</evidence>
<reference evidence="2 3" key="1">
    <citation type="submission" date="2022-04" db="EMBL/GenBank/DDBJ databases">
        <authorList>
            <person name="Ra J.-S."/>
            <person name="Kim S.-B."/>
        </authorList>
    </citation>
    <scope>NUCLEOTIDE SEQUENCE [LARGE SCALE GENOMIC DNA]</scope>
    <source>
        <strain evidence="2 3">MMS21-Er5</strain>
    </source>
</reference>
<keyword evidence="1" id="KW-0812">Transmembrane</keyword>
<dbReference type="RefSeq" id="WP_248729486.1">
    <property type="nucleotide sequence ID" value="NZ_CP096829.1"/>
</dbReference>
<name>A0ABY4LWR1_9FLAO</name>
<evidence type="ECO:0008006" key="4">
    <source>
        <dbReference type="Google" id="ProtNLM"/>
    </source>
</evidence>
<keyword evidence="1" id="KW-1133">Transmembrane helix</keyword>
<dbReference type="EMBL" id="CP096829">
    <property type="protein sequence ID" value="UPZ17517.1"/>
    <property type="molecule type" value="Genomic_DNA"/>
</dbReference>
<accession>A0ABY4LWR1</accession>